<dbReference type="Proteomes" id="UP000076489">
    <property type="component" value="Unassembled WGS sequence"/>
</dbReference>
<sequence length="164" mass="18437">MVTKGNMTIFFSENDQFSNWFISEFEVKGVRFNCVEQFMMYCKAKLFGDEMTAAKILSADHPRDQKALGRGVAGYNDDVWCERRVRIVTHGCYAKFSQSPELRDALLATGATVLVEASPYDRIWGVGLAEHDPRVLDPRQWKGQNLLGIALTEARGKLIADLSA</sequence>
<dbReference type="Pfam" id="PF08719">
    <property type="entry name" value="NADAR"/>
    <property type="match status" value="1"/>
</dbReference>
<feature type="domain" description="NADAR" evidence="3">
    <location>
        <begin position="13"/>
        <end position="158"/>
    </location>
</feature>
<name>A0A161XFJ8_PSEFL</name>
<keyword evidence="4" id="KW-0378">Hydrolase</keyword>
<evidence type="ECO:0000259" key="3">
    <source>
        <dbReference type="Pfam" id="PF08719"/>
    </source>
</evidence>
<gene>
    <name evidence="4" type="ORF">A1D17_03235</name>
</gene>
<dbReference type="CDD" id="cd15457">
    <property type="entry name" value="NADAR"/>
    <property type="match status" value="1"/>
</dbReference>
<dbReference type="AlphaFoldDB" id="A0A161XFJ8"/>
<reference evidence="5" key="1">
    <citation type="submission" date="2016-03" db="EMBL/GenBank/DDBJ databases">
        <authorList>
            <person name="Ray J."/>
            <person name="Price M."/>
            <person name="Deutschbauer A."/>
        </authorList>
    </citation>
    <scope>NUCLEOTIDE SEQUENCE [LARGE SCALE GENOMIC DNA]</scope>
    <source>
        <strain evidence="5">FW300-N1B4</strain>
    </source>
</reference>
<dbReference type="NCBIfam" id="TIGR02464">
    <property type="entry name" value="ribofla_fusion"/>
    <property type="match status" value="1"/>
</dbReference>
<proteinExistence type="predicted"/>
<evidence type="ECO:0000256" key="1">
    <source>
        <dbReference type="ARBA" id="ARBA00000022"/>
    </source>
</evidence>
<organism evidence="4 5">
    <name type="scientific">Pseudomonas fluorescens</name>
    <dbReference type="NCBI Taxonomy" id="294"/>
    <lineage>
        <taxon>Bacteria</taxon>
        <taxon>Pseudomonadati</taxon>
        <taxon>Pseudomonadota</taxon>
        <taxon>Gammaproteobacteria</taxon>
        <taxon>Pseudomonadales</taxon>
        <taxon>Pseudomonadaceae</taxon>
        <taxon>Pseudomonas</taxon>
    </lineage>
</organism>
<evidence type="ECO:0000256" key="2">
    <source>
        <dbReference type="ARBA" id="ARBA00000751"/>
    </source>
</evidence>
<dbReference type="RefSeq" id="WP_063340616.1">
    <property type="nucleotide sequence ID" value="NZ_LUKJ01000002.1"/>
</dbReference>
<protein>
    <submittedName>
        <fullName evidence="4">GTP cyclohydrolase</fullName>
    </submittedName>
</protein>
<comment type="catalytic activity">
    <reaction evidence="1">
        <text>5-amino-6-(5-phospho-D-ribosylamino)uracil + H2O = 5,6-diaminouracil + D-ribose 5-phosphate</text>
        <dbReference type="Rhea" id="RHEA:55020"/>
        <dbReference type="ChEBI" id="CHEBI:15377"/>
        <dbReference type="ChEBI" id="CHEBI:46252"/>
        <dbReference type="ChEBI" id="CHEBI:58453"/>
        <dbReference type="ChEBI" id="CHEBI:78346"/>
    </reaction>
</comment>
<dbReference type="InterPro" id="IPR037238">
    <property type="entry name" value="YbiA-like_sf"/>
</dbReference>
<evidence type="ECO:0000313" key="5">
    <source>
        <dbReference type="Proteomes" id="UP000076489"/>
    </source>
</evidence>
<evidence type="ECO:0000313" key="4">
    <source>
        <dbReference type="EMBL" id="KZN20568.1"/>
    </source>
</evidence>
<dbReference type="Gene3D" id="1.10.357.40">
    <property type="entry name" value="YbiA-like"/>
    <property type="match status" value="1"/>
</dbReference>
<dbReference type="OrthoDB" id="67297at2"/>
<accession>A0A161XFJ8</accession>
<dbReference type="InterPro" id="IPR012816">
    <property type="entry name" value="NADAR"/>
</dbReference>
<comment type="caution">
    <text evidence="4">The sequence shown here is derived from an EMBL/GenBank/DDBJ whole genome shotgun (WGS) entry which is preliminary data.</text>
</comment>
<dbReference type="GO" id="GO:0016787">
    <property type="term" value="F:hydrolase activity"/>
    <property type="evidence" value="ECO:0007669"/>
    <property type="project" value="UniProtKB-KW"/>
</dbReference>
<dbReference type="SUPFAM" id="SSF143990">
    <property type="entry name" value="YbiA-like"/>
    <property type="match status" value="1"/>
</dbReference>
<dbReference type="EMBL" id="LUKJ01000002">
    <property type="protein sequence ID" value="KZN20568.1"/>
    <property type="molecule type" value="Genomic_DNA"/>
</dbReference>
<reference evidence="4 5" key="2">
    <citation type="journal article" date="2018" name="Nature">
        <title>Mutant phenotypes for thousands of bacterial genes of unknown function.</title>
        <authorList>
            <person name="Price M.N."/>
            <person name="Wetmore K.M."/>
            <person name="Waters R.J."/>
            <person name="Callaghan M."/>
            <person name="Ray J."/>
            <person name="Liu H."/>
            <person name="Kuehl J.V."/>
            <person name="Melnyk R.A."/>
            <person name="Lamson J.S."/>
            <person name="Suh Y."/>
            <person name="Carlson H.K."/>
            <person name="Esquivel Z."/>
            <person name="Sadeeshkumar H."/>
            <person name="Chakraborty R."/>
            <person name="Zane G.M."/>
            <person name="Rubin B.E."/>
            <person name="Wall J.D."/>
            <person name="Visel A."/>
            <person name="Bristow J."/>
            <person name="Blow M.J."/>
            <person name="Arkin A.P."/>
            <person name="Deutschbauer A.M."/>
        </authorList>
    </citation>
    <scope>NUCLEOTIDE SEQUENCE [LARGE SCALE GENOMIC DNA]</scope>
    <source>
        <strain evidence="4 5">FW300-N1B4</strain>
    </source>
</reference>
<comment type="catalytic activity">
    <reaction evidence="2">
        <text>2,5-diamino-6-hydroxy-4-(5-phosphoribosylamino)-pyrimidine + H2O = 2,5,6-triamino-4-hydroxypyrimidine + D-ribose 5-phosphate</text>
        <dbReference type="Rhea" id="RHEA:23436"/>
        <dbReference type="ChEBI" id="CHEBI:15377"/>
        <dbReference type="ChEBI" id="CHEBI:58614"/>
        <dbReference type="ChEBI" id="CHEBI:78346"/>
        <dbReference type="ChEBI" id="CHEBI:137796"/>
    </reaction>
</comment>